<proteinExistence type="inferred from homology"/>
<dbReference type="Gene3D" id="3.20.20.70">
    <property type="entry name" value="Aldolase class I"/>
    <property type="match status" value="1"/>
</dbReference>
<dbReference type="Pfam" id="PF04055">
    <property type="entry name" value="Radical_SAM"/>
    <property type="match status" value="1"/>
</dbReference>
<dbReference type="PROSITE" id="PS51918">
    <property type="entry name" value="RADICAL_SAM"/>
    <property type="match status" value="1"/>
</dbReference>
<evidence type="ECO:0000256" key="6">
    <source>
        <dbReference type="ARBA" id="ARBA00023004"/>
    </source>
</evidence>
<dbReference type="SFLD" id="SFLDG01082">
    <property type="entry name" value="B12-binding_domain_containing"/>
    <property type="match status" value="1"/>
</dbReference>
<protein>
    <recommendedName>
        <fullName evidence="2 9">Heme chaperone HemW</fullName>
    </recommendedName>
</protein>
<dbReference type="SMART" id="SM00729">
    <property type="entry name" value="Elp3"/>
    <property type="match status" value="1"/>
</dbReference>
<evidence type="ECO:0000256" key="4">
    <source>
        <dbReference type="ARBA" id="ARBA00022691"/>
    </source>
</evidence>
<keyword evidence="6 9" id="KW-0408">Iron</keyword>
<keyword evidence="4 9" id="KW-0949">S-adenosyl-L-methionine</keyword>
<dbReference type="Proteomes" id="UP000236151">
    <property type="component" value="Unassembled WGS sequence"/>
</dbReference>
<dbReference type="SFLD" id="SFLDS00029">
    <property type="entry name" value="Radical_SAM"/>
    <property type="match status" value="1"/>
</dbReference>
<dbReference type="CDD" id="cd01335">
    <property type="entry name" value="Radical_SAM"/>
    <property type="match status" value="1"/>
</dbReference>
<gene>
    <name evidence="11" type="ORF">CDQ84_07550</name>
</gene>
<dbReference type="SFLD" id="SFLDF00288">
    <property type="entry name" value="HemN-like__clustered_with_nucl"/>
    <property type="match status" value="1"/>
</dbReference>
<sequence>MGTETKKISLYIHVPFCKAKCYYCDFNSFAGMSGRIAPYFKALLGEIELYGERLKGYGIKTIFIGGGTPSFVDAEYISAVAESCRKHFDLLEDAEITIEANPGTLSFEKLAAYRSMGINRLSMGLQACQDDILKSIGRIHKYQEFVENFQQARRAGFSNINVDLIFGLPNQTLEDWKETLDKVAGLEPEHISCYSLSIEEDTVFGDRLKAGELKPADDELDRRMYHMAKDMLTSYGYGHYEISNFAKSGFECLHNLTYWKAEEYAGLGAGAHSYLDSVRFNNVYSVEDYIDCISRGTLPVEDEHPLDAEEKMSEFMMLGFRLIGGISITEFMQRFGSDVYALFGNKIKMLENKGLIEVIGDCIKLTDSGLDLANQVFMEFI</sequence>
<dbReference type="GO" id="GO:0046872">
    <property type="term" value="F:metal ion binding"/>
    <property type="evidence" value="ECO:0007669"/>
    <property type="project" value="UniProtKB-UniRule"/>
</dbReference>
<organism evidence="11 12">
    <name type="scientific">Clostridium thermosuccinogenes</name>
    <dbReference type="NCBI Taxonomy" id="84032"/>
    <lineage>
        <taxon>Bacteria</taxon>
        <taxon>Bacillati</taxon>
        <taxon>Bacillota</taxon>
        <taxon>Clostridia</taxon>
        <taxon>Eubacteriales</taxon>
        <taxon>Clostridiaceae</taxon>
        <taxon>Clostridium</taxon>
    </lineage>
</organism>
<feature type="domain" description="Radical SAM core" evidence="10">
    <location>
        <begin position="2"/>
        <end position="230"/>
    </location>
</feature>
<dbReference type="InterPro" id="IPR006638">
    <property type="entry name" value="Elp3/MiaA/NifB-like_rSAM"/>
</dbReference>
<dbReference type="GO" id="GO:0005737">
    <property type="term" value="C:cytoplasm"/>
    <property type="evidence" value="ECO:0007669"/>
    <property type="project" value="UniProtKB-SubCell"/>
</dbReference>
<evidence type="ECO:0000259" key="10">
    <source>
        <dbReference type="PROSITE" id="PS51918"/>
    </source>
</evidence>
<comment type="subcellular location">
    <subcellularLocation>
        <location evidence="9">Cytoplasm</location>
    </subcellularLocation>
</comment>
<evidence type="ECO:0000256" key="2">
    <source>
        <dbReference type="ARBA" id="ARBA00017228"/>
    </source>
</evidence>
<comment type="caution">
    <text evidence="11">The sequence shown here is derived from an EMBL/GenBank/DDBJ whole genome shotgun (WGS) entry which is preliminary data.</text>
</comment>
<dbReference type="GO" id="GO:0006779">
    <property type="term" value="P:porphyrin-containing compound biosynthetic process"/>
    <property type="evidence" value="ECO:0007669"/>
    <property type="project" value="InterPro"/>
</dbReference>
<dbReference type="RefSeq" id="WP_103081121.1">
    <property type="nucleotide sequence ID" value="NZ_CP021850.1"/>
</dbReference>
<evidence type="ECO:0000256" key="1">
    <source>
        <dbReference type="ARBA" id="ARBA00006100"/>
    </source>
</evidence>
<dbReference type="InterPro" id="IPR010723">
    <property type="entry name" value="HemN_C"/>
</dbReference>
<dbReference type="KEGG" id="cthd:CDO33_05455"/>
<dbReference type="InterPro" id="IPR034505">
    <property type="entry name" value="Coproporphyrinogen-III_oxidase"/>
</dbReference>
<dbReference type="InterPro" id="IPR007197">
    <property type="entry name" value="rSAM"/>
</dbReference>
<evidence type="ECO:0000256" key="3">
    <source>
        <dbReference type="ARBA" id="ARBA00022617"/>
    </source>
</evidence>
<name>A0A2K2FM09_9CLOT</name>
<evidence type="ECO:0000256" key="8">
    <source>
        <dbReference type="ARBA" id="ARBA00023186"/>
    </source>
</evidence>
<keyword evidence="9" id="KW-0004">4Fe-4S</keyword>
<accession>A0A2K2FM09</accession>
<evidence type="ECO:0000313" key="11">
    <source>
        <dbReference type="EMBL" id="PNT99811.1"/>
    </source>
</evidence>
<evidence type="ECO:0000256" key="5">
    <source>
        <dbReference type="ARBA" id="ARBA00022723"/>
    </source>
</evidence>
<dbReference type="EMBL" id="NIOJ01000015">
    <property type="protein sequence ID" value="PNT99811.1"/>
    <property type="molecule type" value="Genomic_DNA"/>
</dbReference>
<evidence type="ECO:0000256" key="9">
    <source>
        <dbReference type="RuleBase" id="RU364116"/>
    </source>
</evidence>
<dbReference type="GO" id="GO:0051539">
    <property type="term" value="F:4 iron, 4 sulfur cluster binding"/>
    <property type="evidence" value="ECO:0007669"/>
    <property type="project" value="UniProtKB-UniRule"/>
</dbReference>
<dbReference type="SUPFAM" id="SSF102114">
    <property type="entry name" value="Radical SAM enzymes"/>
    <property type="match status" value="1"/>
</dbReference>
<dbReference type="OrthoDB" id="9808022at2"/>
<dbReference type="GO" id="GO:0004109">
    <property type="term" value="F:coproporphyrinogen oxidase activity"/>
    <property type="evidence" value="ECO:0007669"/>
    <property type="project" value="InterPro"/>
</dbReference>
<evidence type="ECO:0000313" key="12">
    <source>
        <dbReference type="Proteomes" id="UP000236151"/>
    </source>
</evidence>
<dbReference type="SFLD" id="SFLDF00562">
    <property type="entry name" value="HemN-like__clustered_with_heat"/>
    <property type="match status" value="1"/>
</dbReference>
<dbReference type="AlphaFoldDB" id="A0A2K2FM09"/>
<dbReference type="NCBIfam" id="TIGR00539">
    <property type="entry name" value="hemN_rel"/>
    <property type="match status" value="1"/>
</dbReference>
<dbReference type="InterPro" id="IPR004559">
    <property type="entry name" value="HemW-like"/>
</dbReference>
<dbReference type="PANTHER" id="PTHR13932">
    <property type="entry name" value="COPROPORPHYRINIGEN III OXIDASE"/>
    <property type="match status" value="1"/>
</dbReference>
<dbReference type="InterPro" id="IPR058240">
    <property type="entry name" value="rSAM_sf"/>
</dbReference>
<dbReference type="SFLD" id="SFLDG01065">
    <property type="entry name" value="anaerobic_coproporphyrinogen-I"/>
    <property type="match status" value="1"/>
</dbReference>
<evidence type="ECO:0000256" key="7">
    <source>
        <dbReference type="ARBA" id="ARBA00023014"/>
    </source>
</evidence>
<dbReference type="PANTHER" id="PTHR13932:SF5">
    <property type="entry name" value="RADICAL S-ADENOSYL METHIONINE DOMAIN-CONTAINING PROTEIN 1, MITOCHONDRIAL"/>
    <property type="match status" value="1"/>
</dbReference>
<comment type="function">
    <text evidence="9">Probably acts as a heme chaperone, transferring heme to an unknown acceptor. Binds one molecule of heme per monomer, possibly covalently. Binds 1 [4Fe-4S] cluster. The cluster is coordinated with 3 cysteines and an exchangeable S-adenosyl-L-methionine.</text>
</comment>
<keyword evidence="9" id="KW-0963">Cytoplasm</keyword>
<keyword evidence="8 9" id="KW-0143">Chaperone</keyword>
<keyword evidence="12" id="KW-1185">Reference proteome</keyword>
<keyword evidence="7 9" id="KW-0411">Iron-sulfur</keyword>
<comment type="similarity">
    <text evidence="1">Belongs to the anaerobic coproporphyrinogen-III oxidase family. HemW subfamily.</text>
</comment>
<dbReference type="InterPro" id="IPR013785">
    <property type="entry name" value="Aldolase_TIM"/>
</dbReference>
<keyword evidence="3 9" id="KW-0349">Heme</keyword>
<reference evidence="11 12" key="1">
    <citation type="submission" date="2017-06" db="EMBL/GenBank/DDBJ databases">
        <title>Investigating the central metabolism of Clostridium thermosuccinogenes.</title>
        <authorList>
            <person name="Koendjbiharie J.G."/>
            <person name="van Kranenburg R."/>
        </authorList>
    </citation>
    <scope>NUCLEOTIDE SEQUENCE [LARGE SCALE GENOMIC DNA]</scope>
    <source>
        <strain evidence="11 12">DSM 5806</strain>
    </source>
</reference>
<dbReference type="Pfam" id="PF06969">
    <property type="entry name" value="HemN_C"/>
    <property type="match status" value="1"/>
</dbReference>
<keyword evidence="5 9" id="KW-0479">Metal-binding</keyword>